<dbReference type="Gene3D" id="3.30.1330.60">
    <property type="entry name" value="OmpA-like domain"/>
    <property type="match status" value="1"/>
</dbReference>
<evidence type="ECO:0000256" key="2">
    <source>
        <dbReference type="SAM" id="SignalP"/>
    </source>
</evidence>
<keyword evidence="2" id="KW-0732">Signal</keyword>
<sequence>MKKFLLSTLVLSSILALTSCNTTKEDPLTFPTIEPCSVKLIDSKESYICIQEQEGIDLIETNVKFDNNSFTLDEESKKILYKLFAYLKLSGSPAITIRGYTGKVDSKLIHDKELLVEHDIRLSKNRAISVREYLVNKGLNSESITIKALGYQDPIAPNDSNENRALNQRVEITVKSKLLEQIDNIEGSLKHVTPSNYKKFFSNVYLLNEDQDKDIAQIYDSREKRPVLASGFKIFADKEYPINFNNEPFIVVTKPKLLESFNEDKKVYRLGTASYDYTFKGITALTIKNLSREANVGDYIGPTDLLSKPLPEKTFRMKSKITGNVMEDVMNTNTFSSTYNTVLINKGTADGLELGAEMLLYEPESRTDGFPVPPKFTGYGFVYRQSEHYSLVIIINSLQEISSKSMATTIL</sequence>
<keyword evidence="7" id="KW-1185">Reference proteome</keyword>
<keyword evidence="1" id="KW-0472">Membrane</keyword>
<reference evidence="5 7" key="2">
    <citation type="submission" date="2019-08" db="EMBL/GenBank/DDBJ databases">
        <title>Complete genome sequences of Francisella adeliensis (FSC1325 and FSC1326).</title>
        <authorList>
            <person name="Ohrman C."/>
            <person name="Uneklint I."/>
            <person name="Vallesi A."/>
            <person name="Karlsson L."/>
            <person name="Sjodin A."/>
        </authorList>
    </citation>
    <scope>NUCLEOTIDE SEQUENCE [LARGE SCALE GENOMIC DNA]</scope>
    <source>
        <strain evidence="5 7">FSC1325</strain>
    </source>
</reference>
<dbReference type="InterPro" id="IPR006665">
    <property type="entry name" value="OmpA-like"/>
</dbReference>
<dbReference type="EMBL" id="CP021781">
    <property type="protein sequence ID" value="AXA33204.1"/>
    <property type="molecule type" value="Genomic_DNA"/>
</dbReference>
<name>A0A2Z4XWG6_9GAMM</name>
<dbReference type="InterPro" id="IPR036737">
    <property type="entry name" value="OmpA-like_sf"/>
</dbReference>
<feature type="domain" description="OmpA-like" evidence="3">
    <location>
        <begin position="52"/>
        <end position="178"/>
    </location>
</feature>
<dbReference type="KEGG" id="fad:CDH04_01655"/>
<dbReference type="PROSITE" id="PS51123">
    <property type="entry name" value="OMPA_2"/>
    <property type="match status" value="1"/>
</dbReference>
<evidence type="ECO:0000259" key="3">
    <source>
        <dbReference type="PROSITE" id="PS51123"/>
    </source>
</evidence>
<dbReference type="Proteomes" id="UP000251120">
    <property type="component" value="Chromosome"/>
</dbReference>
<dbReference type="Proteomes" id="UP000681131">
    <property type="component" value="Chromosome"/>
</dbReference>
<feature type="signal peptide" evidence="2">
    <location>
        <begin position="1"/>
        <end position="18"/>
    </location>
</feature>
<dbReference type="EMBL" id="CP043424">
    <property type="protein sequence ID" value="QIW11432.1"/>
    <property type="molecule type" value="Genomic_DNA"/>
</dbReference>
<gene>
    <name evidence="4" type="ORF">CDH04_01655</name>
    <name evidence="5" type="ORF">FZC43_01660</name>
</gene>
<dbReference type="OrthoDB" id="9805832at2"/>
<dbReference type="GO" id="GO:0016020">
    <property type="term" value="C:membrane"/>
    <property type="evidence" value="ECO:0007669"/>
    <property type="project" value="UniProtKB-UniRule"/>
</dbReference>
<evidence type="ECO:0000313" key="5">
    <source>
        <dbReference type="EMBL" id="QIW11432.1"/>
    </source>
</evidence>
<feature type="chain" id="PRO_5016465385" evidence="2">
    <location>
        <begin position="19"/>
        <end position="411"/>
    </location>
</feature>
<dbReference type="PANTHER" id="PTHR30329">
    <property type="entry name" value="STATOR ELEMENT OF FLAGELLAR MOTOR COMPLEX"/>
    <property type="match status" value="1"/>
</dbReference>
<protein>
    <submittedName>
        <fullName evidence="5">OmpA family protein</fullName>
    </submittedName>
</protein>
<dbReference type="CDD" id="cd07185">
    <property type="entry name" value="OmpA_C-like"/>
    <property type="match status" value="1"/>
</dbReference>
<dbReference type="Pfam" id="PF00691">
    <property type="entry name" value="OmpA"/>
    <property type="match status" value="1"/>
</dbReference>
<dbReference type="PROSITE" id="PS51257">
    <property type="entry name" value="PROKAR_LIPOPROTEIN"/>
    <property type="match status" value="1"/>
</dbReference>
<proteinExistence type="predicted"/>
<evidence type="ECO:0000256" key="1">
    <source>
        <dbReference type="PROSITE-ProRule" id="PRU00473"/>
    </source>
</evidence>
<dbReference type="AlphaFoldDB" id="A0A2Z4XWG6"/>
<dbReference type="InterPro" id="IPR050330">
    <property type="entry name" value="Bact_OuterMem_StrucFunc"/>
</dbReference>
<organism evidence="4 6">
    <name type="scientific">Francisella adeliensis</name>
    <dbReference type="NCBI Taxonomy" id="2007306"/>
    <lineage>
        <taxon>Bacteria</taxon>
        <taxon>Pseudomonadati</taxon>
        <taxon>Pseudomonadota</taxon>
        <taxon>Gammaproteobacteria</taxon>
        <taxon>Thiotrichales</taxon>
        <taxon>Francisellaceae</taxon>
        <taxon>Francisella</taxon>
    </lineage>
</organism>
<evidence type="ECO:0000313" key="7">
    <source>
        <dbReference type="Proteomes" id="UP000681131"/>
    </source>
</evidence>
<dbReference type="RefSeq" id="WP_112869377.1">
    <property type="nucleotide sequence ID" value="NZ_CP021781.1"/>
</dbReference>
<dbReference type="PANTHER" id="PTHR30329:SF21">
    <property type="entry name" value="LIPOPROTEIN YIAD-RELATED"/>
    <property type="match status" value="1"/>
</dbReference>
<dbReference type="SUPFAM" id="SSF103088">
    <property type="entry name" value="OmpA-like"/>
    <property type="match status" value="1"/>
</dbReference>
<reference evidence="4 6" key="1">
    <citation type="submission" date="2017-06" db="EMBL/GenBank/DDBJ databases">
        <title>Complete genome of Francisella adeliensis.</title>
        <authorList>
            <person name="Vallesi A."/>
            <person name="Sjodin A."/>
        </authorList>
    </citation>
    <scope>NUCLEOTIDE SEQUENCE [LARGE SCALE GENOMIC DNA]</scope>
    <source>
        <strain evidence="4 6">FDC440</strain>
    </source>
</reference>
<accession>A0A2Z4XWG6</accession>
<evidence type="ECO:0000313" key="6">
    <source>
        <dbReference type="Proteomes" id="UP000251120"/>
    </source>
</evidence>
<evidence type="ECO:0000313" key="4">
    <source>
        <dbReference type="EMBL" id="AXA33204.1"/>
    </source>
</evidence>